<reference evidence="6 7" key="1">
    <citation type="journal article" date="2012" name="BMC Genomics">
        <title>Sequencing the genome of Marssonina brunnea reveals fungus-poplar co-evolution.</title>
        <authorList>
            <person name="Zhu S."/>
            <person name="Cao Y.-Z."/>
            <person name="Jiang C."/>
            <person name="Tan B.-Y."/>
            <person name="Wang Z."/>
            <person name="Feng S."/>
            <person name="Zhang L."/>
            <person name="Su X.-H."/>
            <person name="Brejova B."/>
            <person name="Vinar T."/>
            <person name="Xu M."/>
            <person name="Wang M.-X."/>
            <person name="Zhang S.-G."/>
            <person name="Huang M.-R."/>
            <person name="Wu R."/>
            <person name="Zhou Y."/>
        </authorList>
    </citation>
    <scope>NUCLEOTIDE SEQUENCE [LARGE SCALE GENOMIC DNA]</scope>
    <source>
        <strain evidence="6 7">MB_m1</strain>
    </source>
</reference>
<dbReference type="OMA" id="SISHYYH"/>
<dbReference type="Gene3D" id="1.50.10.150">
    <property type="entry name" value="Voltage-dependent anion channel"/>
    <property type="match status" value="1"/>
</dbReference>
<dbReference type="HOGENOM" id="CLU_1354880_0_0_1"/>
<sequence length="202" mass="22568">MPNGIPQTGLWLQPSVQEWFWIHVCIAFLASSGTYVLIWSTQYVSLCSCQSTPLTPMSISHYYHILVLAPFAANLPDALPDAATADRVDSIAIALGTICVQDTDFLVRLSMINEAFIYLLMTQNLPRETTRPGMFVPVGPSGFTVAVIVHLRHTAIPKISAKTHFGIGNANSFYTWQDGITVIGIAEREQPWSRRESPRRYW</sequence>
<evidence type="ECO:0000313" key="6">
    <source>
        <dbReference type="EMBL" id="EKD16472.1"/>
    </source>
</evidence>
<keyword evidence="3 5" id="KW-1133">Transmembrane helix</keyword>
<dbReference type="PANTHER" id="PTHR31162:SF3">
    <property type="entry name" value="TRANSPORTER_MALIC ACID TRANSPORT PROTEIN, PUTATIVE-RELATED"/>
    <property type="match status" value="1"/>
</dbReference>
<dbReference type="InterPro" id="IPR004695">
    <property type="entry name" value="SLAC1/Mae1/Ssu1/TehA"/>
</dbReference>
<dbReference type="InterPro" id="IPR038665">
    <property type="entry name" value="Voltage-dep_anion_channel_sf"/>
</dbReference>
<accession>K1WVG7</accession>
<protein>
    <submittedName>
        <fullName evidence="6">Uncharacterized protein</fullName>
    </submittedName>
</protein>
<evidence type="ECO:0000256" key="2">
    <source>
        <dbReference type="ARBA" id="ARBA00022692"/>
    </source>
</evidence>
<dbReference type="EMBL" id="JH921438">
    <property type="protein sequence ID" value="EKD16472.1"/>
    <property type="molecule type" value="Genomic_DNA"/>
</dbReference>
<evidence type="ECO:0000313" key="7">
    <source>
        <dbReference type="Proteomes" id="UP000006753"/>
    </source>
</evidence>
<dbReference type="GO" id="GO:0015140">
    <property type="term" value="F:malate transmembrane transporter activity"/>
    <property type="evidence" value="ECO:0007669"/>
    <property type="project" value="InterPro"/>
</dbReference>
<feature type="transmembrane region" description="Helical" evidence="5">
    <location>
        <begin position="20"/>
        <end position="38"/>
    </location>
</feature>
<dbReference type="InterPro" id="IPR030185">
    <property type="entry name" value="Mae1"/>
</dbReference>
<evidence type="ECO:0000256" key="5">
    <source>
        <dbReference type="SAM" id="Phobius"/>
    </source>
</evidence>
<name>K1WVG7_MARBU</name>
<comment type="subcellular location">
    <subcellularLocation>
        <location evidence="1">Membrane</location>
        <topology evidence="1">Multi-pass membrane protein</topology>
    </subcellularLocation>
</comment>
<gene>
    <name evidence="6" type="ORF">MBM_04941</name>
</gene>
<organism evidence="6 7">
    <name type="scientific">Marssonina brunnea f. sp. multigermtubi (strain MB_m1)</name>
    <name type="common">Marssonina leaf spot fungus</name>
    <dbReference type="NCBI Taxonomy" id="1072389"/>
    <lineage>
        <taxon>Eukaryota</taxon>
        <taxon>Fungi</taxon>
        <taxon>Dikarya</taxon>
        <taxon>Ascomycota</taxon>
        <taxon>Pezizomycotina</taxon>
        <taxon>Leotiomycetes</taxon>
        <taxon>Helotiales</taxon>
        <taxon>Drepanopezizaceae</taxon>
        <taxon>Drepanopeziza</taxon>
    </lineage>
</organism>
<dbReference type="PANTHER" id="PTHR31162">
    <property type="entry name" value="MALIC ACID TRANSPORT PROTEIN-RELATED"/>
    <property type="match status" value="1"/>
</dbReference>
<dbReference type="AlphaFoldDB" id="K1WVG7"/>
<evidence type="ECO:0000256" key="4">
    <source>
        <dbReference type="ARBA" id="ARBA00023136"/>
    </source>
</evidence>
<keyword evidence="7" id="KW-1185">Reference proteome</keyword>
<evidence type="ECO:0000256" key="3">
    <source>
        <dbReference type="ARBA" id="ARBA00022989"/>
    </source>
</evidence>
<dbReference type="Proteomes" id="UP000006753">
    <property type="component" value="Unassembled WGS sequence"/>
</dbReference>
<dbReference type="GO" id="GO:0016020">
    <property type="term" value="C:membrane"/>
    <property type="evidence" value="ECO:0007669"/>
    <property type="project" value="UniProtKB-SubCell"/>
</dbReference>
<proteinExistence type="predicted"/>
<evidence type="ECO:0000256" key="1">
    <source>
        <dbReference type="ARBA" id="ARBA00004141"/>
    </source>
</evidence>
<dbReference type="InParanoid" id="K1WVG7"/>
<dbReference type="OrthoDB" id="2901184at2759"/>
<keyword evidence="4 5" id="KW-0472">Membrane</keyword>
<keyword evidence="2 5" id="KW-0812">Transmembrane</keyword>
<dbReference type="Pfam" id="PF03595">
    <property type="entry name" value="SLAC1"/>
    <property type="match status" value="1"/>
</dbReference>
<dbReference type="KEGG" id="mbe:MBM_04941"/>